<dbReference type="SUPFAM" id="SSF55874">
    <property type="entry name" value="ATPase domain of HSP90 chaperone/DNA topoisomerase II/histidine kinase"/>
    <property type="match status" value="1"/>
</dbReference>
<dbReference type="Proteomes" id="UP000487268">
    <property type="component" value="Unassembled WGS sequence"/>
</dbReference>
<dbReference type="OrthoDB" id="3534568at2"/>
<name>A0A7K0BTJ6_9ACTN</name>
<evidence type="ECO:0000313" key="4">
    <source>
        <dbReference type="Proteomes" id="UP000487268"/>
    </source>
</evidence>
<dbReference type="Gene3D" id="3.30.565.10">
    <property type="entry name" value="Histidine kinase-like ATPase, C-terminal domain"/>
    <property type="match status" value="1"/>
</dbReference>
<organism evidence="3 4">
    <name type="scientific">Actinomadura macrotermitis</name>
    <dbReference type="NCBI Taxonomy" id="2585200"/>
    <lineage>
        <taxon>Bacteria</taxon>
        <taxon>Bacillati</taxon>
        <taxon>Actinomycetota</taxon>
        <taxon>Actinomycetes</taxon>
        <taxon>Streptosporangiales</taxon>
        <taxon>Thermomonosporaceae</taxon>
        <taxon>Actinomadura</taxon>
    </lineage>
</organism>
<keyword evidence="1" id="KW-0418">Kinase</keyword>
<dbReference type="InterPro" id="IPR050267">
    <property type="entry name" value="Anti-sigma-factor_SerPK"/>
</dbReference>
<evidence type="ECO:0000313" key="3">
    <source>
        <dbReference type="EMBL" id="MQY04222.1"/>
    </source>
</evidence>
<evidence type="ECO:0000256" key="1">
    <source>
        <dbReference type="ARBA" id="ARBA00022527"/>
    </source>
</evidence>
<comment type="caution">
    <text evidence="3">The sequence shown here is derived from an EMBL/GenBank/DDBJ whole genome shotgun (WGS) entry which is preliminary data.</text>
</comment>
<dbReference type="InterPro" id="IPR036890">
    <property type="entry name" value="HATPase_C_sf"/>
</dbReference>
<gene>
    <name evidence="3" type="ORF">ACRB68_22730</name>
</gene>
<protein>
    <recommendedName>
        <fullName evidence="2">Histidine kinase/HSP90-like ATPase domain-containing protein</fullName>
    </recommendedName>
</protein>
<keyword evidence="4" id="KW-1185">Reference proteome</keyword>
<dbReference type="InterPro" id="IPR003594">
    <property type="entry name" value="HATPase_dom"/>
</dbReference>
<proteinExistence type="predicted"/>
<dbReference type="CDD" id="cd16936">
    <property type="entry name" value="HATPase_RsbW-like"/>
    <property type="match status" value="1"/>
</dbReference>
<reference evidence="3 4" key="1">
    <citation type="submission" date="2019-10" db="EMBL/GenBank/DDBJ databases">
        <title>Actinomadura rubteroloni sp. nov. and Actinomadura macrotermitis sp. nov., isolated from the gut of fungus growing-termite Macrotermes natalensis.</title>
        <authorList>
            <person name="Benndorf R."/>
            <person name="Martin K."/>
            <person name="Kuefner M."/>
            <person name="De Beer W."/>
            <person name="Kaster A.-K."/>
            <person name="Vollmers J."/>
            <person name="Poulsen M."/>
            <person name="Beemelmanns C."/>
        </authorList>
    </citation>
    <scope>NUCLEOTIDE SEQUENCE [LARGE SCALE GENOMIC DNA]</scope>
    <source>
        <strain evidence="3 4">RB68</strain>
    </source>
</reference>
<dbReference type="Pfam" id="PF13581">
    <property type="entry name" value="HATPase_c_2"/>
    <property type="match status" value="1"/>
</dbReference>
<dbReference type="GO" id="GO:0004674">
    <property type="term" value="F:protein serine/threonine kinase activity"/>
    <property type="evidence" value="ECO:0007669"/>
    <property type="project" value="UniProtKB-KW"/>
</dbReference>
<dbReference type="PANTHER" id="PTHR35526:SF3">
    <property type="entry name" value="ANTI-SIGMA-F FACTOR RSBW"/>
    <property type="match status" value="1"/>
</dbReference>
<keyword evidence="1" id="KW-0723">Serine/threonine-protein kinase</keyword>
<accession>A0A7K0BTJ6</accession>
<sequence>MRTWDRMLSERISARSADGFLNVRQVRAFVRLLVAGTGSLPGVAMWADLDEVDLLVAEVVTNACRHSASGHAGGGVRLSAFWASDRLRIEVQDDGGASSAPALSAASAMDESGRGLLILDALADRWGHENSADHQCTVWFEVAR</sequence>
<dbReference type="EMBL" id="WEGH01000001">
    <property type="protein sequence ID" value="MQY04222.1"/>
    <property type="molecule type" value="Genomic_DNA"/>
</dbReference>
<keyword evidence="1" id="KW-0808">Transferase</keyword>
<evidence type="ECO:0000259" key="2">
    <source>
        <dbReference type="Pfam" id="PF13581"/>
    </source>
</evidence>
<feature type="domain" description="Histidine kinase/HSP90-like ATPase" evidence="2">
    <location>
        <begin position="24"/>
        <end position="128"/>
    </location>
</feature>
<dbReference type="AlphaFoldDB" id="A0A7K0BTJ6"/>
<dbReference type="PANTHER" id="PTHR35526">
    <property type="entry name" value="ANTI-SIGMA-F FACTOR RSBW-RELATED"/>
    <property type="match status" value="1"/>
</dbReference>